<name>A0AAD6SJX3_9AGAR</name>
<dbReference type="Proteomes" id="UP001218188">
    <property type="component" value="Unassembled WGS sequence"/>
</dbReference>
<gene>
    <name evidence="2" type="ORF">C8F04DRAFT_964254</name>
</gene>
<dbReference type="EMBL" id="JARJCM010000114">
    <property type="protein sequence ID" value="KAJ7028211.1"/>
    <property type="molecule type" value="Genomic_DNA"/>
</dbReference>
<comment type="caution">
    <text evidence="2">The sequence shown here is derived from an EMBL/GenBank/DDBJ whole genome shotgun (WGS) entry which is preliminary data.</text>
</comment>
<feature type="region of interest" description="Disordered" evidence="1">
    <location>
        <begin position="142"/>
        <end position="179"/>
    </location>
</feature>
<sequence length="472" mass="52734">MREQVVCLLNFSITDYTAQGKSRPKNPVDLTNCKDHRAYYVALSRATTANGTIILQDFNTDKITRGMTGFLRQELRELELLDEITRLRTEGLLPRTVTGIYRRQLIRLYLLWRGSAPDPPHFHPTMCEDGKGDSVIPPSIDYAEWVPSGTRPQNKRKRKDEAADLPKRKRNKSVQDQGAQMSAVSRVMLEARPSGLIWDAVDYSCGYDSTFTVLANIWRCNPHVWSGQLDSVSPLMSIFSQLMSRVDQGEIVFEQARNLVRRAMHTAKPADFPYGPRGTTIDRIARILLQEDTYASGQLRCSRCAFVDLEEQSMIEPFLSAAPNSQQTRRFPSGLPVSEWLKSHLSTTTARCPVCFAVGVSTRMSVSCTVRKVPPIILIMVDVGLYLYDKTLSFDCAGRQVTSTLRGIIYSGNAHFTSRYISSAGVVWYHDGMLTGRDCVNEGALDAMSAAQLRTARGRGALTLIYAADTPG</sequence>
<dbReference type="AlphaFoldDB" id="A0AAD6SJX3"/>
<keyword evidence="3" id="KW-1185">Reference proteome</keyword>
<organism evidence="2 3">
    <name type="scientific">Mycena alexandri</name>
    <dbReference type="NCBI Taxonomy" id="1745969"/>
    <lineage>
        <taxon>Eukaryota</taxon>
        <taxon>Fungi</taxon>
        <taxon>Dikarya</taxon>
        <taxon>Basidiomycota</taxon>
        <taxon>Agaricomycotina</taxon>
        <taxon>Agaricomycetes</taxon>
        <taxon>Agaricomycetidae</taxon>
        <taxon>Agaricales</taxon>
        <taxon>Marasmiineae</taxon>
        <taxon>Mycenaceae</taxon>
        <taxon>Mycena</taxon>
    </lineage>
</organism>
<proteinExistence type="predicted"/>
<accession>A0AAD6SJX3</accession>
<evidence type="ECO:0000256" key="1">
    <source>
        <dbReference type="SAM" id="MobiDB-lite"/>
    </source>
</evidence>
<reference evidence="2" key="1">
    <citation type="submission" date="2023-03" db="EMBL/GenBank/DDBJ databases">
        <title>Massive genome expansion in bonnet fungi (Mycena s.s.) driven by repeated elements and novel gene families across ecological guilds.</title>
        <authorList>
            <consortium name="Lawrence Berkeley National Laboratory"/>
            <person name="Harder C.B."/>
            <person name="Miyauchi S."/>
            <person name="Viragh M."/>
            <person name="Kuo A."/>
            <person name="Thoen E."/>
            <person name="Andreopoulos B."/>
            <person name="Lu D."/>
            <person name="Skrede I."/>
            <person name="Drula E."/>
            <person name="Henrissat B."/>
            <person name="Morin E."/>
            <person name="Kohler A."/>
            <person name="Barry K."/>
            <person name="LaButti K."/>
            <person name="Morin E."/>
            <person name="Salamov A."/>
            <person name="Lipzen A."/>
            <person name="Mereny Z."/>
            <person name="Hegedus B."/>
            <person name="Baldrian P."/>
            <person name="Stursova M."/>
            <person name="Weitz H."/>
            <person name="Taylor A."/>
            <person name="Grigoriev I.V."/>
            <person name="Nagy L.G."/>
            <person name="Martin F."/>
            <person name="Kauserud H."/>
        </authorList>
    </citation>
    <scope>NUCLEOTIDE SEQUENCE</scope>
    <source>
        <strain evidence="2">CBHHK200</strain>
    </source>
</reference>
<protein>
    <submittedName>
        <fullName evidence="2">Uncharacterized protein</fullName>
    </submittedName>
</protein>
<evidence type="ECO:0000313" key="2">
    <source>
        <dbReference type="EMBL" id="KAJ7028211.1"/>
    </source>
</evidence>
<evidence type="ECO:0000313" key="3">
    <source>
        <dbReference type="Proteomes" id="UP001218188"/>
    </source>
</evidence>